<evidence type="ECO:0000256" key="3">
    <source>
        <dbReference type="ARBA" id="ARBA00022729"/>
    </source>
</evidence>
<keyword evidence="2" id="KW-0813">Transport</keyword>
<dbReference type="PIRSF" id="PIRSF006470">
    <property type="entry name" value="DctB"/>
    <property type="match status" value="1"/>
</dbReference>
<organism evidence="5 6">
    <name type="scientific">Microvirga aerophila</name>
    <dbReference type="NCBI Taxonomy" id="670291"/>
    <lineage>
        <taxon>Bacteria</taxon>
        <taxon>Pseudomonadati</taxon>
        <taxon>Pseudomonadota</taxon>
        <taxon>Alphaproteobacteria</taxon>
        <taxon>Hyphomicrobiales</taxon>
        <taxon>Methylobacteriaceae</taxon>
        <taxon>Microvirga</taxon>
    </lineage>
</organism>
<dbReference type="GO" id="GO:0055085">
    <property type="term" value="P:transmembrane transport"/>
    <property type="evidence" value="ECO:0007669"/>
    <property type="project" value="InterPro"/>
</dbReference>
<dbReference type="InterPro" id="IPR018389">
    <property type="entry name" value="DctP_fam"/>
</dbReference>
<dbReference type="CDD" id="cd13679">
    <property type="entry name" value="PBP2_TRAP_YiaO_like"/>
    <property type="match status" value="1"/>
</dbReference>
<comment type="caution">
    <text evidence="5">The sequence shown here is derived from an EMBL/GenBank/DDBJ whole genome shotgun (WGS) entry which is preliminary data.</text>
</comment>
<dbReference type="GO" id="GO:0030288">
    <property type="term" value="C:outer membrane-bounded periplasmic space"/>
    <property type="evidence" value="ECO:0007669"/>
    <property type="project" value="InterPro"/>
</dbReference>
<dbReference type="InterPro" id="IPR004682">
    <property type="entry name" value="TRAP_DctP"/>
</dbReference>
<proteinExistence type="inferred from homology"/>
<evidence type="ECO:0000256" key="4">
    <source>
        <dbReference type="SAM" id="SignalP"/>
    </source>
</evidence>
<dbReference type="NCBIfam" id="TIGR00787">
    <property type="entry name" value="dctP"/>
    <property type="match status" value="1"/>
</dbReference>
<protein>
    <submittedName>
        <fullName evidence="5">ABC transporter substrate-binding protein</fullName>
    </submittedName>
</protein>
<dbReference type="RefSeq" id="WP_147021894.1">
    <property type="nucleotide sequence ID" value="NZ_BJYU01000056.1"/>
</dbReference>
<evidence type="ECO:0000256" key="2">
    <source>
        <dbReference type="ARBA" id="ARBA00022448"/>
    </source>
</evidence>
<feature type="chain" id="PRO_5022087378" evidence="4">
    <location>
        <begin position="26"/>
        <end position="332"/>
    </location>
</feature>
<accession>A0A512BW12</accession>
<dbReference type="NCBIfam" id="NF037995">
    <property type="entry name" value="TRAP_S1"/>
    <property type="match status" value="1"/>
</dbReference>
<gene>
    <name evidence="5" type="ORF">MAE02_38570</name>
</gene>
<dbReference type="PANTHER" id="PTHR33376">
    <property type="match status" value="1"/>
</dbReference>
<dbReference type="InterPro" id="IPR038404">
    <property type="entry name" value="TRAP_DctP_sf"/>
</dbReference>
<dbReference type="Pfam" id="PF03480">
    <property type="entry name" value="DctP"/>
    <property type="match status" value="1"/>
</dbReference>
<comment type="similarity">
    <text evidence="1">Belongs to the bacterial solute-binding protein 7 family.</text>
</comment>
<keyword evidence="6" id="KW-1185">Reference proteome</keyword>
<feature type="signal peptide" evidence="4">
    <location>
        <begin position="1"/>
        <end position="25"/>
    </location>
</feature>
<sequence length="332" mass="36485">MKHLKPLLTSLLAGAAALLAGEASAQVSERTLRWAQQNSLEHPQGQGAKKFAELVEQKSGGKIKVRVFPSGQLGGDLPNVSALQGGTLDLMVLNAGLLVGVVKEFAVVDLPFQFNTPQEADAVADGSVGRKLFDKLPEKGLIGLGYFELGFRNVTNSKRPIAKLEDLQGLKLRVLQSPLFIDVFNTLGANTIAMPFPEVYTAIEQKVIDGHENPFTVISDSKLYEVQKYVSTTRHIYNPQSVIMSKKSWDKLSDEEKTIIQSSLDEAKTYQRQVSREAEAKAIALLKEKGMQINEVSPQEIARMREKIKPILDKYSKEVGEALVVEVNAEIA</sequence>
<dbReference type="AlphaFoldDB" id="A0A512BW12"/>
<name>A0A512BW12_9HYPH</name>
<dbReference type="Gene3D" id="3.40.190.170">
    <property type="entry name" value="Bacterial extracellular solute-binding protein, family 7"/>
    <property type="match status" value="1"/>
</dbReference>
<dbReference type="EMBL" id="BJYU01000056">
    <property type="protein sequence ID" value="GEO16161.1"/>
    <property type="molecule type" value="Genomic_DNA"/>
</dbReference>
<dbReference type="PANTHER" id="PTHR33376:SF7">
    <property type="entry name" value="C4-DICARBOXYLATE-BINDING PROTEIN DCTB"/>
    <property type="match status" value="1"/>
</dbReference>
<evidence type="ECO:0000313" key="5">
    <source>
        <dbReference type="EMBL" id="GEO16161.1"/>
    </source>
</evidence>
<keyword evidence="3 4" id="KW-0732">Signal</keyword>
<dbReference type="Proteomes" id="UP000321085">
    <property type="component" value="Unassembled WGS sequence"/>
</dbReference>
<evidence type="ECO:0000256" key="1">
    <source>
        <dbReference type="ARBA" id="ARBA00009023"/>
    </source>
</evidence>
<reference evidence="5 6" key="1">
    <citation type="submission" date="2019-07" db="EMBL/GenBank/DDBJ databases">
        <title>Whole genome shotgun sequence of Microvirga aerophila NBRC 106136.</title>
        <authorList>
            <person name="Hosoyama A."/>
            <person name="Uohara A."/>
            <person name="Ohji S."/>
            <person name="Ichikawa N."/>
        </authorList>
    </citation>
    <scope>NUCLEOTIDE SEQUENCE [LARGE SCALE GENOMIC DNA]</scope>
    <source>
        <strain evidence="5 6">NBRC 106136</strain>
    </source>
</reference>
<evidence type="ECO:0000313" key="6">
    <source>
        <dbReference type="Proteomes" id="UP000321085"/>
    </source>
</evidence>